<keyword evidence="1" id="KW-0812">Transmembrane</keyword>
<protein>
    <submittedName>
        <fullName evidence="2">Uncharacterized protein</fullName>
    </submittedName>
</protein>
<gene>
    <name evidence="2" type="ORF">T05_4273</name>
</gene>
<dbReference type="Proteomes" id="UP000055048">
    <property type="component" value="Unassembled WGS sequence"/>
</dbReference>
<evidence type="ECO:0000313" key="3">
    <source>
        <dbReference type="Proteomes" id="UP000055048"/>
    </source>
</evidence>
<keyword evidence="1" id="KW-0472">Membrane</keyword>
<proteinExistence type="predicted"/>
<evidence type="ECO:0000256" key="1">
    <source>
        <dbReference type="SAM" id="Phobius"/>
    </source>
</evidence>
<reference evidence="2 3" key="1">
    <citation type="submission" date="2015-01" db="EMBL/GenBank/DDBJ databases">
        <title>Evolution of Trichinella species and genotypes.</title>
        <authorList>
            <person name="Korhonen P.K."/>
            <person name="Edoardo P."/>
            <person name="Giuseppe L.R."/>
            <person name="Gasser R.B."/>
        </authorList>
    </citation>
    <scope>NUCLEOTIDE SEQUENCE [LARGE SCALE GENOMIC DNA]</scope>
    <source>
        <strain evidence="2">ISS417</strain>
    </source>
</reference>
<keyword evidence="3" id="KW-1185">Reference proteome</keyword>
<organism evidence="2 3">
    <name type="scientific">Trichinella murrelli</name>
    <dbReference type="NCBI Taxonomy" id="144512"/>
    <lineage>
        <taxon>Eukaryota</taxon>
        <taxon>Metazoa</taxon>
        <taxon>Ecdysozoa</taxon>
        <taxon>Nematoda</taxon>
        <taxon>Enoplea</taxon>
        <taxon>Dorylaimia</taxon>
        <taxon>Trichinellida</taxon>
        <taxon>Trichinellidae</taxon>
        <taxon>Trichinella</taxon>
    </lineage>
</organism>
<accession>A0A0V0U644</accession>
<keyword evidence="1" id="KW-1133">Transmembrane helix</keyword>
<name>A0A0V0U644_9BILA</name>
<feature type="transmembrane region" description="Helical" evidence="1">
    <location>
        <begin position="12"/>
        <end position="38"/>
    </location>
</feature>
<dbReference type="EMBL" id="JYDJ01000052">
    <property type="protein sequence ID" value="KRX46761.1"/>
    <property type="molecule type" value="Genomic_DNA"/>
</dbReference>
<sequence>MEQRRKFHRPVLVRVVLVSVTLEILMVFSSSPAAFFTLVRSRGADAYLITRGHLDADIRPVQCDIRYGWIRR</sequence>
<dbReference type="AlphaFoldDB" id="A0A0V0U644"/>
<evidence type="ECO:0000313" key="2">
    <source>
        <dbReference type="EMBL" id="KRX46761.1"/>
    </source>
</evidence>
<comment type="caution">
    <text evidence="2">The sequence shown here is derived from an EMBL/GenBank/DDBJ whole genome shotgun (WGS) entry which is preliminary data.</text>
</comment>